<dbReference type="Gene3D" id="1.10.150.240">
    <property type="entry name" value="Putative phosphatase, domain 2"/>
    <property type="match status" value="1"/>
</dbReference>
<dbReference type="PANTHER" id="PTHR43434:SF1">
    <property type="entry name" value="PHOSPHOGLYCOLATE PHOSPHATASE"/>
    <property type="match status" value="1"/>
</dbReference>
<dbReference type="AlphaFoldDB" id="A0A084JNF5"/>
<dbReference type="PANTHER" id="PTHR43434">
    <property type="entry name" value="PHOSPHOGLYCOLATE PHOSPHATASE"/>
    <property type="match status" value="1"/>
</dbReference>
<dbReference type="STRING" id="29354.IO98_09280"/>
<dbReference type="NCBIfam" id="TIGR01549">
    <property type="entry name" value="HAD-SF-IA-v1"/>
    <property type="match status" value="1"/>
</dbReference>
<evidence type="ECO:0000313" key="1">
    <source>
        <dbReference type="EMBL" id="KEZ90489.1"/>
    </source>
</evidence>
<dbReference type="InterPro" id="IPR023198">
    <property type="entry name" value="PGP-like_dom2"/>
</dbReference>
<dbReference type="InterPro" id="IPR050155">
    <property type="entry name" value="HAD-like_hydrolase_sf"/>
</dbReference>
<comment type="caution">
    <text evidence="1">The sequence shown here is derived from an EMBL/GenBank/DDBJ whole genome shotgun (WGS) entry which is preliminary data.</text>
</comment>
<dbReference type="CDD" id="cd07505">
    <property type="entry name" value="HAD_BPGM-like"/>
    <property type="match status" value="1"/>
</dbReference>
<keyword evidence="2" id="KW-1185">Reference proteome</keyword>
<gene>
    <name evidence="1" type="ORF">IO98_09280</name>
</gene>
<dbReference type="InterPro" id="IPR036412">
    <property type="entry name" value="HAD-like_sf"/>
</dbReference>
<protein>
    <recommendedName>
        <fullName evidence="3">HAD family phosphatase</fullName>
    </recommendedName>
</protein>
<dbReference type="NCBIfam" id="TIGR01509">
    <property type="entry name" value="HAD-SF-IA-v3"/>
    <property type="match status" value="1"/>
</dbReference>
<organism evidence="1 2">
    <name type="scientific">Lacrimispora celerecrescens</name>
    <dbReference type="NCBI Taxonomy" id="29354"/>
    <lineage>
        <taxon>Bacteria</taxon>
        <taxon>Bacillati</taxon>
        <taxon>Bacillota</taxon>
        <taxon>Clostridia</taxon>
        <taxon>Lachnospirales</taxon>
        <taxon>Lachnospiraceae</taxon>
        <taxon>Lacrimispora</taxon>
    </lineage>
</organism>
<dbReference type="Proteomes" id="UP000028525">
    <property type="component" value="Unassembled WGS sequence"/>
</dbReference>
<dbReference type="Pfam" id="PF13419">
    <property type="entry name" value="HAD_2"/>
    <property type="match status" value="1"/>
</dbReference>
<sequence length="217" mass="24554">MIKAVIFDMDGVLIDSEIIYLDHMYEQLKIKYPQINREALFAVVGSTTKRTMEIISDVIGEDVNSRMFQELYAGLWVDCRPDYPSILRKEVPDILKELHRRGYQVALASSTSRAGIDDVLTSCGLKGDFDYIVSGEEFKESKPNPEIYLHTADTLKRKPKECLVVEDSTYGIMAGHGAGMTVAAVIDDRFSFDRSLADYSINGLWEILDVLEELNDR</sequence>
<dbReference type="SFLD" id="SFLDS00003">
    <property type="entry name" value="Haloacid_Dehalogenase"/>
    <property type="match status" value="1"/>
</dbReference>
<accession>A0A084JNF5</accession>
<dbReference type="InterPro" id="IPR023214">
    <property type="entry name" value="HAD_sf"/>
</dbReference>
<dbReference type="GO" id="GO:0006281">
    <property type="term" value="P:DNA repair"/>
    <property type="evidence" value="ECO:0007669"/>
    <property type="project" value="TreeGrafter"/>
</dbReference>
<evidence type="ECO:0008006" key="3">
    <source>
        <dbReference type="Google" id="ProtNLM"/>
    </source>
</evidence>
<name>A0A084JNF5_9FIRM</name>
<dbReference type="EMBL" id="JPME01000011">
    <property type="protein sequence ID" value="KEZ90489.1"/>
    <property type="molecule type" value="Genomic_DNA"/>
</dbReference>
<dbReference type="SUPFAM" id="SSF56784">
    <property type="entry name" value="HAD-like"/>
    <property type="match status" value="1"/>
</dbReference>
<reference evidence="1 2" key="1">
    <citation type="submission" date="2014-07" db="EMBL/GenBank/DDBJ databases">
        <title>Draft genome of Clostridium celerecrescens 152B isolated from sediments associated with methane hydrate from Krishna Godavari basin.</title>
        <authorList>
            <person name="Honkalas V.S."/>
            <person name="Dabir A.P."/>
            <person name="Arora P."/>
            <person name="Dhakephalkar P.K."/>
        </authorList>
    </citation>
    <scope>NUCLEOTIDE SEQUENCE [LARGE SCALE GENOMIC DNA]</scope>
    <source>
        <strain evidence="1 2">152B</strain>
    </source>
</reference>
<dbReference type="SFLD" id="SFLDG01129">
    <property type="entry name" value="C1.5:_HAD__Beta-PGM__Phosphata"/>
    <property type="match status" value="1"/>
</dbReference>
<dbReference type="GO" id="GO:0008967">
    <property type="term" value="F:phosphoglycolate phosphatase activity"/>
    <property type="evidence" value="ECO:0007669"/>
    <property type="project" value="TreeGrafter"/>
</dbReference>
<evidence type="ECO:0000313" key="2">
    <source>
        <dbReference type="Proteomes" id="UP000028525"/>
    </source>
</evidence>
<dbReference type="PRINTS" id="PR00413">
    <property type="entry name" value="HADHALOGNASE"/>
</dbReference>
<dbReference type="Gene3D" id="3.40.50.1000">
    <property type="entry name" value="HAD superfamily/HAD-like"/>
    <property type="match status" value="1"/>
</dbReference>
<dbReference type="OrthoDB" id="9797743at2"/>
<dbReference type="InterPro" id="IPR006439">
    <property type="entry name" value="HAD-SF_hydro_IA"/>
</dbReference>
<dbReference type="InterPro" id="IPR041492">
    <property type="entry name" value="HAD_2"/>
</dbReference>
<proteinExistence type="predicted"/>
<dbReference type="SFLD" id="SFLDG01135">
    <property type="entry name" value="C1.5.6:_HAD__Beta-PGM__Phospha"/>
    <property type="match status" value="1"/>
</dbReference>
<dbReference type="RefSeq" id="WP_038280342.1">
    <property type="nucleotide sequence ID" value="NZ_JPME01000011.1"/>
</dbReference>